<feature type="signal peptide" evidence="20">
    <location>
        <begin position="1"/>
        <end position="18"/>
    </location>
</feature>
<evidence type="ECO:0000313" key="23">
    <source>
        <dbReference type="Proteomes" id="UP000002037"/>
    </source>
</evidence>
<dbReference type="eggNOG" id="ENOG502QQ71">
    <property type="taxonomic scope" value="Eukaryota"/>
</dbReference>
<dbReference type="GO" id="GO:0005975">
    <property type="term" value="P:carbohydrate metabolic process"/>
    <property type="evidence" value="ECO:0007669"/>
    <property type="project" value="InterPro"/>
</dbReference>
<feature type="compositionally biased region" description="Acidic residues" evidence="19">
    <location>
        <begin position="350"/>
        <end position="366"/>
    </location>
</feature>
<feature type="disulfide bond" evidence="18">
    <location>
        <begin position="45"/>
        <end position="53"/>
    </location>
</feature>
<dbReference type="GO" id="GO:0008843">
    <property type="term" value="F:endochitinase activity"/>
    <property type="evidence" value="ECO:0007669"/>
    <property type="project" value="UniProtKB-EC"/>
</dbReference>
<comment type="similarity">
    <text evidence="15">Belongs to the glycosyl hydrolase 16 family. CRH1 subfamily.</text>
</comment>
<evidence type="ECO:0000256" key="9">
    <source>
        <dbReference type="ARBA" id="ARBA00023136"/>
    </source>
</evidence>
<dbReference type="PANTHER" id="PTHR10963">
    <property type="entry name" value="GLYCOSYL HYDROLASE-RELATED"/>
    <property type="match status" value="1"/>
</dbReference>
<dbReference type="VEuPathDB" id="FungiDB:CTRG_06095"/>
<evidence type="ECO:0000256" key="13">
    <source>
        <dbReference type="ARBA" id="ARBA00023295"/>
    </source>
</evidence>
<dbReference type="RefSeq" id="XP_002546617.1">
    <property type="nucleotide sequence ID" value="XM_002546571.1"/>
</dbReference>
<dbReference type="GO" id="GO:0016757">
    <property type="term" value="F:glycosyltransferase activity"/>
    <property type="evidence" value="ECO:0007669"/>
    <property type="project" value="UniProtKB-KW"/>
</dbReference>
<comment type="catalytic activity">
    <reaction evidence="1">
        <text>Random endo-hydrolysis of N-acetyl-beta-D-glucosaminide (1-&gt;4)-beta-linkages in chitin and chitodextrins.</text>
        <dbReference type="EC" id="3.2.1.14"/>
    </reaction>
</comment>
<sequence>MQKSVFYFLLLFLKLVFADYTDDEDDEDNESEFETDQSDYEIKRCNPYKDANCLVSNEALGRKVFESFSDGTKYFTITSSRRGVRFDEDGLTLTILDKFDNPALASSFYIMYGKIDVEIKGAPGKGIISSFYLQSDDLDEIDVVEIFGSDPYEFQTNFFIKGNVSNYDRGKYHQMHPSPLSGYHKYSVEWTPDLITWFLNDKPVRMLGRKNRHGMPCSPMFLKFSLWSADENDEGTIAWAGGVASFSEGPFSMHIKNLEVHDYSNGISYNYGHLRNGKWLDLSSEGGEIYEGHKFCTPPTELEQPAEKKKKWPDSRYIKPTVLPSKPSAVEKPASATKQPYTKPIKEWENFDDDRDEEEEGSAEEDNWGHTPDEIIDGEHNDYEQEEDDDEAHDEDTKSGEKNVGNADKEDGYDETNEGETQDEEKTTTIPAANLLKRPVKKKQELAGSEDKGRENPSDGLSKKTKKGRNKKMKSNSLISSTIVSEHSSTLNSNSSVTTESESILSTSTSKARLPYNIFFQYPDRDNSIIKSGVSNQISGSLLSVVFVEALIVMTLLV</sequence>
<evidence type="ECO:0000256" key="4">
    <source>
        <dbReference type="ARBA" id="ARBA00022622"/>
    </source>
</evidence>
<dbReference type="AlphaFoldDB" id="C5MJ52"/>
<protein>
    <recommendedName>
        <fullName evidence="16">Crh-like protein</fullName>
        <ecNumber evidence="16">3.2.-.-</ecNumber>
    </recommendedName>
</protein>
<evidence type="ECO:0000256" key="16">
    <source>
        <dbReference type="PIRNR" id="PIRNR037299"/>
    </source>
</evidence>
<feature type="compositionally biased region" description="Low complexity" evidence="19">
    <location>
        <begin position="484"/>
        <end position="501"/>
    </location>
</feature>
<evidence type="ECO:0000256" key="2">
    <source>
        <dbReference type="ARBA" id="ARBA00004196"/>
    </source>
</evidence>
<dbReference type="Pfam" id="PF00722">
    <property type="entry name" value="Glyco_hydro_16"/>
    <property type="match status" value="1"/>
</dbReference>
<evidence type="ECO:0000256" key="8">
    <source>
        <dbReference type="ARBA" id="ARBA00022801"/>
    </source>
</evidence>
<keyword evidence="12" id="KW-0449">Lipoprotein</keyword>
<feature type="domain" description="GH16" evidence="21">
    <location>
        <begin position="33"/>
        <end position="272"/>
    </location>
</feature>
<feature type="region of interest" description="Disordered" evidence="19">
    <location>
        <begin position="295"/>
        <end position="501"/>
    </location>
</feature>
<keyword evidence="11" id="KW-0325">Glycoprotein</keyword>
<proteinExistence type="inferred from homology"/>
<dbReference type="GeneID" id="8298744"/>
<dbReference type="KEGG" id="ctp:CTRG_06095"/>
<evidence type="ECO:0000256" key="5">
    <source>
        <dbReference type="ARBA" id="ARBA00022676"/>
    </source>
</evidence>
<feature type="compositionally biased region" description="Basic and acidic residues" evidence="19">
    <location>
        <begin position="367"/>
        <end position="383"/>
    </location>
</feature>
<keyword evidence="23" id="KW-1185">Reference proteome</keyword>
<evidence type="ECO:0000259" key="21">
    <source>
        <dbReference type="PROSITE" id="PS51762"/>
    </source>
</evidence>
<accession>C5MJ52</accession>
<evidence type="ECO:0000256" key="7">
    <source>
        <dbReference type="ARBA" id="ARBA00022729"/>
    </source>
</evidence>
<keyword evidence="8 16" id="KW-0378">Hydrolase</keyword>
<evidence type="ECO:0000256" key="14">
    <source>
        <dbReference type="ARBA" id="ARBA00023316"/>
    </source>
</evidence>
<evidence type="ECO:0000256" key="18">
    <source>
        <dbReference type="PIRSR" id="PIRSR037299-2"/>
    </source>
</evidence>
<dbReference type="GO" id="GO:0009277">
    <property type="term" value="C:fungal-type cell wall"/>
    <property type="evidence" value="ECO:0007669"/>
    <property type="project" value="TreeGrafter"/>
</dbReference>
<dbReference type="InterPro" id="IPR013320">
    <property type="entry name" value="ConA-like_dom_sf"/>
</dbReference>
<evidence type="ECO:0000256" key="15">
    <source>
        <dbReference type="ARBA" id="ARBA00038074"/>
    </source>
</evidence>
<feature type="chain" id="PRO_5002952944" description="Crh-like protein" evidence="20">
    <location>
        <begin position="19"/>
        <end position="558"/>
    </location>
</feature>
<dbReference type="GO" id="GO:0098552">
    <property type="term" value="C:side of membrane"/>
    <property type="evidence" value="ECO:0007669"/>
    <property type="project" value="UniProtKB-KW"/>
</dbReference>
<evidence type="ECO:0000256" key="1">
    <source>
        <dbReference type="ARBA" id="ARBA00000822"/>
    </source>
</evidence>
<keyword evidence="14" id="KW-0961">Cell wall biogenesis/degradation</keyword>
<dbReference type="HOGENOM" id="CLU_027506_2_1_1"/>
<feature type="compositionally biased region" description="Acidic residues" evidence="19">
    <location>
        <begin position="411"/>
        <end position="423"/>
    </location>
</feature>
<feature type="compositionally biased region" description="Basic residues" evidence="19">
    <location>
        <begin position="463"/>
        <end position="474"/>
    </location>
</feature>
<feature type="active site" description="Nucleophile" evidence="17">
    <location>
        <position position="140"/>
    </location>
</feature>
<evidence type="ECO:0000256" key="3">
    <source>
        <dbReference type="ARBA" id="ARBA00004589"/>
    </source>
</evidence>
<dbReference type="InterPro" id="IPR050546">
    <property type="entry name" value="Glycosyl_Hydrlase_16"/>
</dbReference>
<keyword evidence="6" id="KW-0808">Transferase</keyword>
<keyword evidence="7 20" id="KW-0732">Signal</keyword>
<evidence type="ECO:0000256" key="19">
    <source>
        <dbReference type="SAM" id="MobiDB-lite"/>
    </source>
</evidence>
<gene>
    <name evidence="22" type="ORF">CTRG_06095</name>
</gene>
<name>C5MJ52_CANTT</name>
<dbReference type="Proteomes" id="UP000002037">
    <property type="component" value="Unassembled WGS sequence"/>
</dbReference>
<feature type="compositionally biased region" description="Basic and acidic residues" evidence="19">
    <location>
        <begin position="442"/>
        <end position="457"/>
    </location>
</feature>
<keyword evidence="9 16" id="KW-0472">Membrane</keyword>
<evidence type="ECO:0000256" key="17">
    <source>
        <dbReference type="PIRSR" id="PIRSR037299-1"/>
    </source>
</evidence>
<evidence type="ECO:0000256" key="10">
    <source>
        <dbReference type="ARBA" id="ARBA00023157"/>
    </source>
</evidence>
<keyword evidence="10 18" id="KW-1015">Disulfide bond</keyword>
<evidence type="ECO:0000256" key="12">
    <source>
        <dbReference type="ARBA" id="ARBA00023288"/>
    </source>
</evidence>
<evidence type="ECO:0000256" key="6">
    <source>
        <dbReference type="ARBA" id="ARBA00022679"/>
    </source>
</evidence>
<dbReference type="EMBL" id="GG692405">
    <property type="protein sequence ID" value="EER30311.1"/>
    <property type="molecule type" value="Genomic_DNA"/>
</dbReference>
<dbReference type="PROSITE" id="PS51762">
    <property type="entry name" value="GH16_2"/>
    <property type="match status" value="1"/>
</dbReference>
<dbReference type="PANTHER" id="PTHR10963:SF68">
    <property type="entry name" value="GLYCOSIDASE CRH1-RELATED"/>
    <property type="match status" value="1"/>
</dbReference>
<dbReference type="GO" id="GO:0031505">
    <property type="term" value="P:fungal-type cell wall organization"/>
    <property type="evidence" value="ECO:0007669"/>
    <property type="project" value="UniProtKB-ARBA"/>
</dbReference>
<evidence type="ECO:0000256" key="20">
    <source>
        <dbReference type="SAM" id="SignalP"/>
    </source>
</evidence>
<feature type="compositionally biased region" description="Acidic residues" evidence="19">
    <location>
        <begin position="384"/>
        <end position="394"/>
    </location>
</feature>
<evidence type="ECO:0000256" key="11">
    <source>
        <dbReference type="ARBA" id="ARBA00023180"/>
    </source>
</evidence>
<reference evidence="22 23" key="1">
    <citation type="journal article" date="2009" name="Nature">
        <title>Evolution of pathogenicity and sexual reproduction in eight Candida genomes.</title>
        <authorList>
            <person name="Butler G."/>
            <person name="Rasmussen M.D."/>
            <person name="Lin M.F."/>
            <person name="Santos M.A."/>
            <person name="Sakthikumar S."/>
            <person name="Munro C.A."/>
            <person name="Rheinbay E."/>
            <person name="Grabherr M."/>
            <person name="Forche A."/>
            <person name="Reedy J.L."/>
            <person name="Agrafioti I."/>
            <person name="Arnaud M.B."/>
            <person name="Bates S."/>
            <person name="Brown A.J."/>
            <person name="Brunke S."/>
            <person name="Costanzo M.C."/>
            <person name="Fitzpatrick D.A."/>
            <person name="de Groot P.W."/>
            <person name="Harris D."/>
            <person name="Hoyer L.L."/>
            <person name="Hube B."/>
            <person name="Klis F.M."/>
            <person name="Kodira C."/>
            <person name="Lennard N."/>
            <person name="Logue M.E."/>
            <person name="Martin R."/>
            <person name="Neiman A.M."/>
            <person name="Nikolaou E."/>
            <person name="Quail M.A."/>
            <person name="Quinn J."/>
            <person name="Santos M.C."/>
            <person name="Schmitzberger F.F."/>
            <person name="Sherlock G."/>
            <person name="Shah P."/>
            <person name="Silverstein K.A."/>
            <person name="Skrzypek M.S."/>
            <person name="Soll D."/>
            <person name="Staggs R."/>
            <person name="Stansfield I."/>
            <person name="Stumpf M.P."/>
            <person name="Sudbery P.E."/>
            <person name="Srikantha T."/>
            <person name="Zeng Q."/>
            <person name="Berman J."/>
            <person name="Berriman M."/>
            <person name="Heitman J."/>
            <person name="Gow N.A."/>
            <person name="Lorenz M.C."/>
            <person name="Birren B.W."/>
            <person name="Kellis M."/>
            <person name="Cuomo C.A."/>
        </authorList>
    </citation>
    <scope>NUCLEOTIDE SEQUENCE [LARGE SCALE GENOMIC DNA]</scope>
    <source>
        <strain evidence="23">ATCC MYA-3404 / T1</strain>
    </source>
</reference>
<keyword evidence="4" id="KW-0336">GPI-anchor</keyword>
<dbReference type="CDD" id="cd02183">
    <property type="entry name" value="GH16_fungal_CRH1_transglycosylase"/>
    <property type="match status" value="1"/>
</dbReference>
<organism evidence="22 23">
    <name type="scientific">Candida tropicalis (strain ATCC MYA-3404 / T1)</name>
    <name type="common">Yeast</name>
    <dbReference type="NCBI Taxonomy" id="294747"/>
    <lineage>
        <taxon>Eukaryota</taxon>
        <taxon>Fungi</taxon>
        <taxon>Dikarya</taxon>
        <taxon>Ascomycota</taxon>
        <taxon>Saccharomycotina</taxon>
        <taxon>Pichiomycetes</taxon>
        <taxon>Debaryomycetaceae</taxon>
        <taxon>Candida/Lodderomyces clade</taxon>
        <taxon>Candida</taxon>
    </lineage>
</organism>
<dbReference type="Gene3D" id="2.60.120.200">
    <property type="match status" value="1"/>
</dbReference>
<keyword evidence="13" id="KW-0326">Glycosidase</keyword>
<dbReference type="SUPFAM" id="SSF49899">
    <property type="entry name" value="Concanavalin A-like lectins/glucanases"/>
    <property type="match status" value="1"/>
</dbReference>
<dbReference type="InterPro" id="IPR017168">
    <property type="entry name" value="CHR-like"/>
</dbReference>
<dbReference type="OrthoDB" id="4781at2759"/>
<evidence type="ECO:0000313" key="22">
    <source>
        <dbReference type="EMBL" id="EER30311.1"/>
    </source>
</evidence>
<keyword evidence="5" id="KW-0328">Glycosyltransferase</keyword>
<comment type="subcellular location">
    <subcellularLocation>
        <location evidence="2">Cell envelope</location>
    </subcellularLocation>
    <subcellularLocation>
        <location evidence="3">Membrane</location>
        <topology evidence="3">Lipid-anchor</topology>
        <topology evidence="3">GPI-anchor</topology>
    </subcellularLocation>
</comment>
<dbReference type="InterPro" id="IPR000757">
    <property type="entry name" value="Beta-glucanase-like"/>
</dbReference>
<dbReference type="STRING" id="294747.C5MJ52"/>
<dbReference type="PIRSF" id="PIRSF037299">
    <property type="entry name" value="Glycosidase_CRH1_prd"/>
    <property type="match status" value="1"/>
</dbReference>
<feature type="active site" description="Proton donor" evidence="17">
    <location>
        <position position="145"/>
    </location>
</feature>
<dbReference type="EC" id="3.2.-.-" evidence="16"/>